<dbReference type="OrthoDB" id="9809462at2"/>
<dbReference type="GO" id="GO:0005829">
    <property type="term" value="C:cytosol"/>
    <property type="evidence" value="ECO:0007669"/>
    <property type="project" value="TreeGrafter"/>
</dbReference>
<dbReference type="InterPro" id="IPR000485">
    <property type="entry name" value="AsnC-type_HTH_dom"/>
</dbReference>
<sequence length="155" mass="16653">MNRIDKRLDDTDRRIVAILATDARRPAAAIARDLHLSRTAVQARLARLERDGVILGYATLVAPDTIGRVSAFVTLSIGVRPCARVIDQLRGWPQIERIFSIAGDRDAVLLVSADSPQALSGLADRLSGLDGVTAVETTVILSEHRRSPPAGAPLT</sequence>
<dbReference type="InterPro" id="IPR019888">
    <property type="entry name" value="Tscrpt_reg_AsnC-like"/>
</dbReference>
<keyword evidence="6" id="KW-1185">Reference proteome</keyword>
<evidence type="ECO:0000313" key="6">
    <source>
        <dbReference type="Proteomes" id="UP000188729"/>
    </source>
</evidence>
<name>A0A1V2EWE8_9SPHN</name>
<dbReference type="InterPro" id="IPR036390">
    <property type="entry name" value="WH_DNA-bd_sf"/>
</dbReference>
<dbReference type="PANTHER" id="PTHR30154">
    <property type="entry name" value="LEUCINE-RESPONSIVE REGULATORY PROTEIN"/>
    <property type="match status" value="1"/>
</dbReference>
<dbReference type="RefSeq" id="WP_083719804.1">
    <property type="nucleotide sequence ID" value="NZ_MPSB01000003.1"/>
</dbReference>
<organism evidence="5 6">
    <name type="scientific">Sphingomonas jeddahensis</name>
    <dbReference type="NCBI Taxonomy" id="1915074"/>
    <lineage>
        <taxon>Bacteria</taxon>
        <taxon>Pseudomonadati</taxon>
        <taxon>Pseudomonadota</taxon>
        <taxon>Alphaproteobacteria</taxon>
        <taxon>Sphingomonadales</taxon>
        <taxon>Sphingomonadaceae</taxon>
        <taxon>Sphingomonas</taxon>
    </lineage>
</organism>
<dbReference type="Pfam" id="PF01037">
    <property type="entry name" value="AsnC_trans_reg"/>
    <property type="match status" value="1"/>
</dbReference>
<dbReference type="InterPro" id="IPR011008">
    <property type="entry name" value="Dimeric_a/b-barrel"/>
</dbReference>
<evidence type="ECO:0000259" key="4">
    <source>
        <dbReference type="PROSITE" id="PS50956"/>
    </source>
</evidence>
<dbReference type="Gene3D" id="1.10.10.10">
    <property type="entry name" value="Winged helix-like DNA-binding domain superfamily/Winged helix DNA-binding domain"/>
    <property type="match status" value="1"/>
</dbReference>
<dbReference type="Gene3D" id="3.30.70.920">
    <property type="match status" value="1"/>
</dbReference>
<evidence type="ECO:0000256" key="3">
    <source>
        <dbReference type="ARBA" id="ARBA00023163"/>
    </source>
</evidence>
<dbReference type="GO" id="GO:0043200">
    <property type="term" value="P:response to amino acid"/>
    <property type="evidence" value="ECO:0007669"/>
    <property type="project" value="TreeGrafter"/>
</dbReference>
<dbReference type="SUPFAM" id="SSF46785">
    <property type="entry name" value="Winged helix' DNA-binding domain"/>
    <property type="match status" value="1"/>
</dbReference>
<feature type="domain" description="HTH asnC-type" evidence="4">
    <location>
        <begin position="8"/>
        <end position="69"/>
    </location>
</feature>
<evidence type="ECO:0000256" key="2">
    <source>
        <dbReference type="ARBA" id="ARBA00023125"/>
    </source>
</evidence>
<dbReference type="EMBL" id="MPSB01000003">
    <property type="protein sequence ID" value="ONF96863.1"/>
    <property type="molecule type" value="Genomic_DNA"/>
</dbReference>
<reference evidence="5 6" key="1">
    <citation type="submission" date="2016-11" db="EMBL/GenBank/DDBJ databases">
        <title>Genome sequence of Sphingomonas jeddahensis G39.</title>
        <authorList>
            <person name="Poehlein A."/>
            <person name="Wuebbeler J.H."/>
            <person name="Steinbuechel A."/>
            <person name="Daniel R."/>
        </authorList>
    </citation>
    <scope>NUCLEOTIDE SEQUENCE [LARGE SCALE GENOMIC DNA]</scope>
    <source>
        <strain evidence="5 6">G39</strain>
    </source>
</reference>
<dbReference type="Pfam" id="PF13404">
    <property type="entry name" value="HTH_AsnC-type"/>
    <property type="match status" value="1"/>
</dbReference>
<keyword evidence="1" id="KW-0805">Transcription regulation</keyword>
<accession>A0A1V2EWE8</accession>
<dbReference type="PRINTS" id="PR00033">
    <property type="entry name" value="HTHASNC"/>
</dbReference>
<dbReference type="Proteomes" id="UP000188729">
    <property type="component" value="Unassembled WGS sequence"/>
</dbReference>
<dbReference type="PANTHER" id="PTHR30154:SF34">
    <property type="entry name" value="TRANSCRIPTIONAL REGULATOR AZLB"/>
    <property type="match status" value="1"/>
</dbReference>
<evidence type="ECO:0000313" key="5">
    <source>
        <dbReference type="EMBL" id="ONF96863.1"/>
    </source>
</evidence>
<dbReference type="STRING" id="1915074.SPHI_10580"/>
<dbReference type="PROSITE" id="PS50956">
    <property type="entry name" value="HTH_ASNC_2"/>
    <property type="match status" value="1"/>
</dbReference>
<keyword evidence="2" id="KW-0238">DNA-binding</keyword>
<comment type="caution">
    <text evidence="5">The sequence shown here is derived from an EMBL/GenBank/DDBJ whole genome shotgun (WGS) entry which is preliminary data.</text>
</comment>
<dbReference type="SMART" id="SM00344">
    <property type="entry name" value="HTH_ASNC"/>
    <property type="match status" value="1"/>
</dbReference>
<evidence type="ECO:0000256" key="1">
    <source>
        <dbReference type="ARBA" id="ARBA00023015"/>
    </source>
</evidence>
<gene>
    <name evidence="5" type="primary">lrp_1</name>
    <name evidence="5" type="ORF">SPHI_10580</name>
</gene>
<dbReference type="SUPFAM" id="SSF54909">
    <property type="entry name" value="Dimeric alpha+beta barrel"/>
    <property type="match status" value="1"/>
</dbReference>
<protein>
    <submittedName>
        <fullName evidence="5">Leucine-responsive regulatory protein</fullName>
    </submittedName>
</protein>
<dbReference type="InterPro" id="IPR019887">
    <property type="entry name" value="Tscrpt_reg_AsnC/Lrp_C"/>
</dbReference>
<dbReference type="GO" id="GO:0043565">
    <property type="term" value="F:sequence-specific DNA binding"/>
    <property type="evidence" value="ECO:0007669"/>
    <property type="project" value="InterPro"/>
</dbReference>
<proteinExistence type="predicted"/>
<dbReference type="AlphaFoldDB" id="A0A1V2EWE8"/>
<keyword evidence="3" id="KW-0804">Transcription</keyword>
<dbReference type="InterPro" id="IPR036388">
    <property type="entry name" value="WH-like_DNA-bd_sf"/>
</dbReference>